<keyword evidence="5" id="KW-1185">Reference proteome</keyword>
<accession>A0A6H5HMK1</accession>
<dbReference type="GO" id="GO:0003723">
    <property type="term" value="F:RNA binding"/>
    <property type="evidence" value="ECO:0007669"/>
    <property type="project" value="UniProtKB-UniRule"/>
</dbReference>
<evidence type="ECO:0000256" key="1">
    <source>
        <dbReference type="ARBA" id="ARBA00022884"/>
    </source>
</evidence>
<dbReference type="Pfam" id="PF00076">
    <property type="entry name" value="RRM_1"/>
    <property type="match status" value="1"/>
</dbReference>
<dbReference type="InterPro" id="IPR035979">
    <property type="entry name" value="RBD_domain_sf"/>
</dbReference>
<dbReference type="Proteomes" id="UP000479000">
    <property type="component" value="Unassembled WGS sequence"/>
</dbReference>
<evidence type="ECO:0000256" key="2">
    <source>
        <dbReference type="PROSITE-ProRule" id="PRU00176"/>
    </source>
</evidence>
<gene>
    <name evidence="4" type="ORF">NTEN_LOCUS22018</name>
</gene>
<proteinExistence type="predicted"/>
<organism evidence="4 5">
    <name type="scientific">Nesidiocoris tenuis</name>
    <dbReference type="NCBI Taxonomy" id="355587"/>
    <lineage>
        <taxon>Eukaryota</taxon>
        <taxon>Metazoa</taxon>
        <taxon>Ecdysozoa</taxon>
        <taxon>Arthropoda</taxon>
        <taxon>Hexapoda</taxon>
        <taxon>Insecta</taxon>
        <taxon>Pterygota</taxon>
        <taxon>Neoptera</taxon>
        <taxon>Paraneoptera</taxon>
        <taxon>Hemiptera</taxon>
        <taxon>Heteroptera</taxon>
        <taxon>Panheteroptera</taxon>
        <taxon>Cimicomorpha</taxon>
        <taxon>Miridae</taxon>
        <taxon>Dicyphina</taxon>
        <taxon>Nesidiocoris</taxon>
    </lineage>
</organism>
<protein>
    <recommendedName>
        <fullName evidence="3">RRM domain-containing protein</fullName>
    </recommendedName>
</protein>
<dbReference type="InterPro" id="IPR000504">
    <property type="entry name" value="RRM_dom"/>
</dbReference>
<dbReference type="PROSITE" id="PS50102">
    <property type="entry name" value="RRM"/>
    <property type="match status" value="1"/>
</dbReference>
<reference evidence="4 5" key="1">
    <citation type="submission" date="2020-02" db="EMBL/GenBank/DDBJ databases">
        <authorList>
            <person name="Ferguson B K."/>
        </authorList>
    </citation>
    <scope>NUCLEOTIDE SEQUENCE [LARGE SCALE GENOMIC DNA]</scope>
</reference>
<keyword evidence="1 2" id="KW-0694">RNA-binding</keyword>
<dbReference type="PANTHER" id="PTHR10352">
    <property type="entry name" value="EUKARYOTIC TRANSLATION INITIATION FACTOR 3 SUBUNIT G"/>
    <property type="match status" value="1"/>
</dbReference>
<dbReference type="AlphaFoldDB" id="A0A6H5HMK1"/>
<sequence>MAQPAKPNDREVTTGLKDSMIESFRHWFGLSVSVFICGNRISRSGTTDLTLISTNFGTIAPRSVFHFCLYYPLQYLKSKMKGSKEMAEKIVKTDDKQAAKKDPFSVKITNLPFTASKKDVQKLFENGSVTSVRMPRKGFAYVGFKTQKDLRKGLIKNKSFVAIVEFVEASEAKTAFRKLAYSKFKHLPLYLEWAPQCTFEELKTETAEVGKGEEAKEEIDRKPLAPEDDIEIEEDTALFVKNLNFETTDDDLKKVQRRKWPRRLSASAAKKRASRTLEGAKKKKRKTTIWWAWSWATSDSAIQGVHISGGDNKSHRLCVRLWSFWWLGDTSLELLNMNFLMTNVEAKHLRHELTILGFSPTPDELCTFQPLEGSTGEILSVYDSRPLTTVIIAGMQCSSGGFRNGIKCRQPLVKPMVWFAVPRKQQIRTSCVLATRSWFANVTIFPITKTSIFYQLMSSSAIDIRAKNILCAVSPRLSLLGYGYFRDLIEYKKCQPIPLALSIVYSCITITITEAISVWYWITFLLGETPSTYENII</sequence>
<feature type="non-terminal residue" evidence="4">
    <location>
        <position position="537"/>
    </location>
</feature>
<dbReference type="SUPFAM" id="SSF54928">
    <property type="entry name" value="RNA-binding domain, RBD"/>
    <property type="match status" value="1"/>
</dbReference>
<dbReference type="OrthoDB" id="439639at2759"/>
<evidence type="ECO:0000259" key="3">
    <source>
        <dbReference type="PROSITE" id="PS50102"/>
    </source>
</evidence>
<feature type="domain" description="RRM" evidence="3">
    <location>
        <begin position="104"/>
        <end position="174"/>
    </location>
</feature>
<evidence type="ECO:0000313" key="5">
    <source>
        <dbReference type="Proteomes" id="UP000479000"/>
    </source>
</evidence>
<dbReference type="InterPro" id="IPR012677">
    <property type="entry name" value="Nucleotide-bd_a/b_plait_sf"/>
</dbReference>
<evidence type="ECO:0000313" key="4">
    <source>
        <dbReference type="EMBL" id="CAB0018109.1"/>
    </source>
</evidence>
<dbReference type="SMART" id="SM00360">
    <property type="entry name" value="RRM"/>
    <property type="match status" value="1"/>
</dbReference>
<dbReference type="Gene3D" id="3.30.70.330">
    <property type="match status" value="1"/>
</dbReference>
<dbReference type="EMBL" id="CADCXU010032269">
    <property type="protein sequence ID" value="CAB0018109.1"/>
    <property type="molecule type" value="Genomic_DNA"/>
</dbReference>
<name>A0A6H5HMK1_9HEMI</name>